<evidence type="ECO:0000256" key="1">
    <source>
        <dbReference type="SAM" id="MobiDB-lite"/>
    </source>
</evidence>
<reference evidence="2" key="1">
    <citation type="submission" date="2014-07" db="EMBL/GenBank/DDBJ databases">
        <authorList>
            <person name="Hornung V.Bastian."/>
        </authorList>
    </citation>
    <scope>NUCLEOTIDE SEQUENCE</scope>
    <source>
        <strain evidence="2">PCE-S</strain>
    </source>
</reference>
<feature type="compositionally biased region" description="Basic and acidic residues" evidence="1">
    <location>
        <begin position="22"/>
        <end position="31"/>
    </location>
</feature>
<sequence length="54" mass="5702">MTLFFSRLQFPLVMGLTSEPDDVLKTKRKSEGISGHQGGPKPGTEGLQQDGGAG</sequence>
<feature type="region of interest" description="Disordered" evidence="1">
    <location>
        <begin position="17"/>
        <end position="54"/>
    </location>
</feature>
<accession>A0A098B2T2</accession>
<evidence type="ECO:0000313" key="2">
    <source>
        <dbReference type="EMBL" id="CDX02667.1"/>
    </source>
</evidence>
<proteinExistence type="predicted"/>
<protein>
    <submittedName>
        <fullName evidence="2">Uncharacterized protein</fullName>
    </submittedName>
</protein>
<gene>
    <name evidence="2" type="ORF">DPCES_2780</name>
</gene>
<dbReference type="EMBL" id="LK996017">
    <property type="protein sequence ID" value="CDX02667.1"/>
    <property type="molecule type" value="Genomic_DNA"/>
</dbReference>
<dbReference type="AlphaFoldDB" id="A0A098B2T2"/>
<organism evidence="2">
    <name type="scientific">Desulfitobacterium hafniense</name>
    <name type="common">Desulfitobacterium frappieri</name>
    <dbReference type="NCBI Taxonomy" id="49338"/>
    <lineage>
        <taxon>Bacteria</taxon>
        <taxon>Bacillati</taxon>
        <taxon>Bacillota</taxon>
        <taxon>Clostridia</taxon>
        <taxon>Eubacteriales</taxon>
        <taxon>Desulfitobacteriaceae</taxon>
        <taxon>Desulfitobacterium</taxon>
    </lineage>
</organism>
<name>A0A098B2T2_DESHA</name>